<feature type="transmembrane region" description="Helical" evidence="1">
    <location>
        <begin position="37"/>
        <end position="55"/>
    </location>
</feature>
<feature type="transmembrane region" description="Helical" evidence="1">
    <location>
        <begin position="62"/>
        <end position="81"/>
    </location>
</feature>
<gene>
    <name evidence="2" type="ORF">J2S57_003330</name>
</gene>
<organism evidence="2 3">
    <name type="scientific">Kineosporia succinea</name>
    <dbReference type="NCBI Taxonomy" id="84632"/>
    <lineage>
        <taxon>Bacteria</taxon>
        <taxon>Bacillati</taxon>
        <taxon>Actinomycetota</taxon>
        <taxon>Actinomycetes</taxon>
        <taxon>Kineosporiales</taxon>
        <taxon>Kineosporiaceae</taxon>
        <taxon>Kineosporia</taxon>
    </lineage>
</organism>
<keyword evidence="1" id="KW-0812">Transmembrane</keyword>
<keyword evidence="3" id="KW-1185">Reference proteome</keyword>
<name>A0ABT9P4V9_9ACTN</name>
<keyword evidence="1" id="KW-0472">Membrane</keyword>
<evidence type="ECO:0000256" key="1">
    <source>
        <dbReference type="SAM" id="Phobius"/>
    </source>
</evidence>
<dbReference type="Proteomes" id="UP001235712">
    <property type="component" value="Unassembled WGS sequence"/>
</dbReference>
<dbReference type="RefSeq" id="WP_307243818.1">
    <property type="nucleotide sequence ID" value="NZ_JAUSQZ010000001.1"/>
</dbReference>
<sequence>MELHLIASRVLGVVPRNPAELHDKLSHAMTVLSQEPAMRWSCVALIASGVALALVRRWSHTLVAVLALAVTSYVWLQVSHVREGVILYEFSREHGLTEADLLVPVVVSISVLLWLIGQAVWRRRGPREVYQETRTVSVSSS</sequence>
<protein>
    <submittedName>
        <fullName evidence="2">Uncharacterized protein</fullName>
    </submittedName>
</protein>
<dbReference type="EMBL" id="JAUSQZ010000001">
    <property type="protein sequence ID" value="MDP9827581.1"/>
    <property type="molecule type" value="Genomic_DNA"/>
</dbReference>
<proteinExistence type="predicted"/>
<comment type="caution">
    <text evidence="2">The sequence shown here is derived from an EMBL/GenBank/DDBJ whole genome shotgun (WGS) entry which is preliminary data.</text>
</comment>
<keyword evidence="1" id="KW-1133">Transmembrane helix</keyword>
<reference evidence="2 3" key="1">
    <citation type="submission" date="2023-07" db="EMBL/GenBank/DDBJ databases">
        <title>Sequencing the genomes of 1000 actinobacteria strains.</title>
        <authorList>
            <person name="Klenk H.-P."/>
        </authorList>
    </citation>
    <scope>NUCLEOTIDE SEQUENCE [LARGE SCALE GENOMIC DNA]</scope>
    <source>
        <strain evidence="2 3">DSM 44388</strain>
    </source>
</reference>
<evidence type="ECO:0000313" key="2">
    <source>
        <dbReference type="EMBL" id="MDP9827581.1"/>
    </source>
</evidence>
<feature type="transmembrane region" description="Helical" evidence="1">
    <location>
        <begin position="101"/>
        <end position="121"/>
    </location>
</feature>
<accession>A0ABT9P4V9</accession>
<evidence type="ECO:0000313" key="3">
    <source>
        <dbReference type="Proteomes" id="UP001235712"/>
    </source>
</evidence>